<dbReference type="InterPro" id="IPR003825">
    <property type="entry name" value="Colicin-V_CvpA"/>
</dbReference>
<dbReference type="Pfam" id="PF02674">
    <property type="entry name" value="Colicin_V"/>
    <property type="match status" value="1"/>
</dbReference>
<organism evidence="7 8">
    <name type="scientific">Belnapia rosea</name>
    <dbReference type="NCBI Taxonomy" id="938405"/>
    <lineage>
        <taxon>Bacteria</taxon>
        <taxon>Pseudomonadati</taxon>
        <taxon>Pseudomonadota</taxon>
        <taxon>Alphaproteobacteria</taxon>
        <taxon>Acetobacterales</taxon>
        <taxon>Roseomonadaceae</taxon>
        <taxon>Belnapia</taxon>
    </lineage>
</organism>
<proteinExistence type="predicted"/>
<dbReference type="InterPro" id="IPR052719">
    <property type="entry name" value="CvpA-like"/>
</dbReference>
<dbReference type="PANTHER" id="PTHR36926:SF1">
    <property type="entry name" value="COLICIN V PRODUCTION PROTEIN"/>
    <property type="match status" value="1"/>
</dbReference>
<evidence type="ECO:0000313" key="8">
    <source>
        <dbReference type="Proteomes" id="UP000198925"/>
    </source>
</evidence>
<accession>A0A1G6J8Z0</accession>
<dbReference type="PANTHER" id="PTHR36926">
    <property type="entry name" value="COLICIN V PRODUCTION PROTEIN"/>
    <property type="match status" value="1"/>
</dbReference>
<dbReference type="STRING" id="938405.SAMN02927895_00275"/>
<feature type="transmembrane region" description="Helical" evidence="6">
    <location>
        <begin position="6"/>
        <end position="24"/>
    </location>
</feature>
<evidence type="ECO:0000256" key="4">
    <source>
        <dbReference type="ARBA" id="ARBA00023136"/>
    </source>
</evidence>
<dbReference type="AlphaFoldDB" id="A0A1G6J8Z0"/>
<feature type="region of interest" description="Disordered" evidence="5">
    <location>
        <begin position="161"/>
        <end position="186"/>
    </location>
</feature>
<evidence type="ECO:0000313" key="7">
    <source>
        <dbReference type="EMBL" id="SDC14815.1"/>
    </source>
</evidence>
<name>A0A1G6J8Z0_9PROT</name>
<evidence type="ECO:0000256" key="5">
    <source>
        <dbReference type="SAM" id="MobiDB-lite"/>
    </source>
</evidence>
<dbReference type="GO" id="GO:0016020">
    <property type="term" value="C:membrane"/>
    <property type="evidence" value="ECO:0007669"/>
    <property type="project" value="UniProtKB-SubCell"/>
</dbReference>
<evidence type="ECO:0000256" key="3">
    <source>
        <dbReference type="ARBA" id="ARBA00022989"/>
    </source>
</evidence>
<reference evidence="7 8" key="1">
    <citation type="submission" date="2016-10" db="EMBL/GenBank/DDBJ databases">
        <authorList>
            <person name="de Groot N.N."/>
        </authorList>
    </citation>
    <scope>NUCLEOTIDE SEQUENCE [LARGE SCALE GENOMIC DNA]</scope>
    <source>
        <strain evidence="7 8">CPCC 100156</strain>
    </source>
</reference>
<protein>
    <submittedName>
        <fullName evidence="7">Membrane protein required for colicin V production</fullName>
    </submittedName>
</protein>
<gene>
    <name evidence="7" type="ORF">SAMN04487779_100188</name>
</gene>
<comment type="subcellular location">
    <subcellularLocation>
        <location evidence="1">Membrane</location>
        <topology evidence="1">Multi-pass membrane protein</topology>
    </subcellularLocation>
</comment>
<dbReference type="Proteomes" id="UP000198925">
    <property type="component" value="Unassembled WGS sequence"/>
</dbReference>
<keyword evidence="8" id="KW-1185">Reference proteome</keyword>
<dbReference type="GO" id="GO:0009403">
    <property type="term" value="P:toxin biosynthetic process"/>
    <property type="evidence" value="ECO:0007669"/>
    <property type="project" value="InterPro"/>
</dbReference>
<feature type="transmembrane region" description="Helical" evidence="6">
    <location>
        <begin position="64"/>
        <end position="89"/>
    </location>
</feature>
<sequence>MTWVDAVVLAVLAVSAVLAFLRGLVQEVLGVGAWIGAAALALMLRPTVAPLLQGTVDPPWLADALAAGGVFLVVLIVLKVLIAQVARLVQNSVLGGTDRALGLVFGLARGAFLVVLAYILGGMVLPATERWPEPVREARALPLVIEGAQWLVAQLPPDYRPRVASPPARPVPTQEDFERPPARNRT</sequence>
<feature type="transmembrane region" description="Helical" evidence="6">
    <location>
        <begin position="31"/>
        <end position="52"/>
    </location>
</feature>
<keyword evidence="4 6" id="KW-0472">Membrane</keyword>
<feature type="compositionally biased region" description="Basic and acidic residues" evidence="5">
    <location>
        <begin position="176"/>
        <end position="186"/>
    </location>
</feature>
<dbReference type="OrthoDB" id="9806894at2"/>
<dbReference type="RefSeq" id="WP_090560429.1">
    <property type="nucleotide sequence ID" value="NZ_FMXZ01000001.1"/>
</dbReference>
<evidence type="ECO:0000256" key="1">
    <source>
        <dbReference type="ARBA" id="ARBA00004141"/>
    </source>
</evidence>
<evidence type="ECO:0000256" key="2">
    <source>
        <dbReference type="ARBA" id="ARBA00022692"/>
    </source>
</evidence>
<keyword evidence="3 6" id="KW-1133">Transmembrane helix</keyword>
<feature type="transmembrane region" description="Helical" evidence="6">
    <location>
        <begin position="101"/>
        <end position="125"/>
    </location>
</feature>
<keyword evidence="2 6" id="KW-0812">Transmembrane</keyword>
<evidence type="ECO:0000256" key="6">
    <source>
        <dbReference type="SAM" id="Phobius"/>
    </source>
</evidence>
<dbReference type="EMBL" id="FMZX01000001">
    <property type="protein sequence ID" value="SDC14815.1"/>
    <property type="molecule type" value="Genomic_DNA"/>
</dbReference>